<evidence type="ECO:0000259" key="13">
    <source>
        <dbReference type="PROSITE" id="PS51747"/>
    </source>
</evidence>
<comment type="catalytic activity">
    <reaction evidence="12">
        <text>5-amino-6-(5-phospho-D-ribitylamino)uracil + NADP(+) = 5-amino-6-(5-phospho-D-ribosylamino)uracil + NADPH + H(+)</text>
        <dbReference type="Rhea" id="RHEA:17845"/>
        <dbReference type="ChEBI" id="CHEBI:15378"/>
        <dbReference type="ChEBI" id="CHEBI:57783"/>
        <dbReference type="ChEBI" id="CHEBI:58349"/>
        <dbReference type="ChEBI" id="CHEBI:58421"/>
        <dbReference type="ChEBI" id="CHEBI:58453"/>
        <dbReference type="EC" id="1.1.1.193"/>
    </reaction>
</comment>
<dbReference type="EMBL" id="JBHUIR010000034">
    <property type="protein sequence ID" value="MFD2260056.1"/>
    <property type="molecule type" value="Genomic_DNA"/>
</dbReference>
<evidence type="ECO:0000256" key="6">
    <source>
        <dbReference type="ARBA" id="ARBA00022619"/>
    </source>
</evidence>
<comment type="similarity">
    <text evidence="5 12">In the C-terminal section; belongs to the HTP reductase family.</text>
</comment>
<dbReference type="PANTHER" id="PTHR38011:SF7">
    <property type="entry name" value="2,5-DIAMINO-6-RIBOSYLAMINO-4(3H)-PYRIMIDINONE 5'-PHOSPHATE REDUCTASE"/>
    <property type="match status" value="1"/>
</dbReference>
<evidence type="ECO:0000256" key="12">
    <source>
        <dbReference type="PIRNR" id="PIRNR006769"/>
    </source>
</evidence>
<dbReference type="SUPFAM" id="SSF53597">
    <property type="entry name" value="Dihydrofolate reductase-like"/>
    <property type="match status" value="1"/>
</dbReference>
<dbReference type="EC" id="1.1.1.193" evidence="12"/>
<dbReference type="PROSITE" id="PS51747">
    <property type="entry name" value="CYT_DCMP_DEAMINASES_2"/>
    <property type="match status" value="1"/>
</dbReference>
<evidence type="ECO:0000313" key="15">
    <source>
        <dbReference type="Proteomes" id="UP001597373"/>
    </source>
</evidence>
<dbReference type="SUPFAM" id="SSF53927">
    <property type="entry name" value="Cytidine deaminase-like"/>
    <property type="match status" value="1"/>
</dbReference>
<evidence type="ECO:0000256" key="5">
    <source>
        <dbReference type="ARBA" id="ARBA00007417"/>
    </source>
</evidence>
<keyword evidence="9 12" id="KW-0521">NADP</keyword>
<dbReference type="InterPro" id="IPR050765">
    <property type="entry name" value="Riboflavin_Biosynth_HTPR"/>
</dbReference>
<name>A0ABW5DJA1_9HYPH</name>
<evidence type="ECO:0000256" key="7">
    <source>
        <dbReference type="ARBA" id="ARBA00022723"/>
    </source>
</evidence>
<comment type="caution">
    <text evidence="14">The sequence shown here is derived from an EMBL/GenBank/DDBJ whole genome shotgun (WGS) entry which is preliminary data.</text>
</comment>
<dbReference type="PIRSF" id="PIRSF006769">
    <property type="entry name" value="RibD"/>
    <property type="match status" value="1"/>
</dbReference>
<dbReference type="Pfam" id="PF01872">
    <property type="entry name" value="RibD_C"/>
    <property type="match status" value="1"/>
</dbReference>
<dbReference type="EC" id="3.5.4.26" evidence="12"/>
<comment type="cofactor">
    <cofactor evidence="12">
        <name>Zn(2+)</name>
        <dbReference type="ChEBI" id="CHEBI:29105"/>
    </cofactor>
    <text evidence="12">Binds 1 zinc ion.</text>
</comment>
<evidence type="ECO:0000313" key="14">
    <source>
        <dbReference type="EMBL" id="MFD2260056.1"/>
    </source>
</evidence>
<keyword evidence="7 12" id="KW-0479">Metal-binding</keyword>
<keyword evidence="8 12" id="KW-0862">Zinc</keyword>
<dbReference type="GO" id="GO:0008835">
    <property type="term" value="F:diaminohydroxyphosphoribosylaminopyrimidine deaminase activity"/>
    <property type="evidence" value="ECO:0007669"/>
    <property type="project" value="UniProtKB-EC"/>
</dbReference>
<dbReference type="GO" id="GO:0008703">
    <property type="term" value="F:5-amino-6-(5-phosphoribosylamino)uracil reductase activity"/>
    <property type="evidence" value="ECO:0007669"/>
    <property type="project" value="UniProtKB-EC"/>
</dbReference>
<sequence>MTASLAESREQRDCRFMAAAIRYSRRHLGLTGTNPSVATLIVAEQGGQPVIVGRGVTALGGRPHAETQALEEAGEKARGATAYVTLEPCAHHGKTPPCAEALIRAGIARVVGAADDPDPRVAGRGYAMLREAGIEVVSGVLAEEARQVLSGYLIRSEKKRTEVTLKLALSADGKIGRQGRGQVQITGEIASRQVHMMRAEADAILIGIRTALNDDPALTCRLPGLEHRSPARIVLDRHLRLPLNSTLVSSARRVPLYLTIASDCPVARREAYAEAGVQFIAIDSVDNDVALPELVEDLAAKGFTKLLVEGGAYTASAFLNDGLVDRICLFVAPIRLGEGEEAVVAPVTPESIPQGFRLIRRERYGEDDYFEYVRED</sequence>
<evidence type="ECO:0000256" key="9">
    <source>
        <dbReference type="ARBA" id="ARBA00022857"/>
    </source>
</evidence>
<keyword evidence="12 14" id="KW-0378">Hydrolase</keyword>
<accession>A0ABW5DJA1</accession>
<keyword evidence="15" id="KW-1185">Reference proteome</keyword>
<evidence type="ECO:0000256" key="10">
    <source>
        <dbReference type="ARBA" id="ARBA00023002"/>
    </source>
</evidence>
<organism evidence="14 15">
    <name type="scientific">Chelativorans composti</name>
    <dbReference type="NCBI Taxonomy" id="768533"/>
    <lineage>
        <taxon>Bacteria</taxon>
        <taxon>Pseudomonadati</taxon>
        <taxon>Pseudomonadota</taxon>
        <taxon>Alphaproteobacteria</taxon>
        <taxon>Hyphomicrobiales</taxon>
        <taxon>Phyllobacteriaceae</taxon>
        <taxon>Chelativorans</taxon>
    </lineage>
</organism>
<gene>
    <name evidence="14" type="primary">ribD</name>
    <name evidence="14" type="ORF">ACFSMZ_09790</name>
</gene>
<dbReference type="InterPro" id="IPR002125">
    <property type="entry name" value="CMP_dCMP_dom"/>
</dbReference>
<dbReference type="PROSITE" id="PS00903">
    <property type="entry name" value="CYT_DCMP_DEAMINASES_1"/>
    <property type="match status" value="1"/>
</dbReference>
<evidence type="ECO:0000256" key="2">
    <source>
        <dbReference type="ARBA" id="ARBA00004882"/>
    </source>
</evidence>
<comment type="similarity">
    <text evidence="4 12">In the N-terminal section; belongs to the cytidine and deoxycytidylate deaminase family.</text>
</comment>
<dbReference type="PANTHER" id="PTHR38011">
    <property type="entry name" value="DIHYDROFOLATE REDUCTASE FAMILY PROTEIN (AFU_ORTHOLOGUE AFUA_8G06820)"/>
    <property type="match status" value="1"/>
</dbReference>
<dbReference type="Proteomes" id="UP001597373">
    <property type="component" value="Unassembled WGS sequence"/>
</dbReference>
<dbReference type="InterPro" id="IPR004794">
    <property type="entry name" value="Eubact_RibD"/>
</dbReference>
<comment type="pathway">
    <text evidence="2 12">Cofactor biosynthesis; riboflavin biosynthesis; 5-amino-6-(D-ribitylamino)uracil from GTP: step 2/4.</text>
</comment>
<dbReference type="InterPro" id="IPR016193">
    <property type="entry name" value="Cytidine_deaminase-like"/>
</dbReference>
<dbReference type="Pfam" id="PF00383">
    <property type="entry name" value="dCMP_cyt_deam_1"/>
    <property type="match status" value="1"/>
</dbReference>
<dbReference type="Gene3D" id="3.40.430.10">
    <property type="entry name" value="Dihydrofolate Reductase, subunit A"/>
    <property type="match status" value="1"/>
</dbReference>
<comment type="pathway">
    <text evidence="3 12">Cofactor biosynthesis; riboflavin biosynthesis; 5-amino-6-(D-ribitylamino)uracil from GTP: step 3/4.</text>
</comment>
<evidence type="ECO:0000256" key="11">
    <source>
        <dbReference type="ARBA" id="ARBA00023268"/>
    </source>
</evidence>
<dbReference type="InterPro" id="IPR002734">
    <property type="entry name" value="RibDG_C"/>
</dbReference>
<reference evidence="15" key="1">
    <citation type="journal article" date="2019" name="Int. J. Syst. Evol. Microbiol.">
        <title>The Global Catalogue of Microorganisms (GCM) 10K type strain sequencing project: providing services to taxonomists for standard genome sequencing and annotation.</title>
        <authorList>
            <consortium name="The Broad Institute Genomics Platform"/>
            <consortium name="The Broad Institute Genome Sequencing Center for Infectious Disease"/>
            <person name="Wu L."/>
            <person name="Ma J."/>
        </authorList>
    </citation>
    <scope>NUCLEOTIDE SEQUENCE [LARGE SCALE GENOMIC DNA]</scope>
    <source>
        <strain evidence="15">KCTC 23707</strain>
    </source>
</reference>
<evidence type="ECO:0000256" key="8">
    <source>
        <dbReference type="ARBA" id="ARBA00022833"/>
    </source>
</evidence>
<dbReference type="CDD" id="cd01284">
    <property type="entry name" value="Riboflavin_deaminase-reductase"/>
    <property type="match status" value="1"/>
</dbReference>
<evidence type="ECO:0000256" key="3">
    <source>
        <dbReference type="ARBA" id="ARBA00004910"/>
    </source>
</evidence>
<comment type="catalytic activity">
    <reaction evidence="12">
        <text>2,5-diamino-6-hydroxy-4-(5-phosphoribosylamino)-pyrimidine + H2O + H(+) = 5-amino-6-(5-phospho-D-ribosylamino)uracil + NH4(+)</text>
        <dbReference type="Rhea" id="RHEA:21868"/>
        <dbReference type="ChEBI" id="CHEBI:15377"/>
        <dbReference type="ChEBI" id="CHEBI:15378"/>
        <dbReference type="ChEBI" id="CHEBI:28938"/>
        <dbReference type="ChEBI" id="CHEBI:58453"/>
        <dbReference type="ChEBI" id="CHEBI:58614"/>
        <dbReference type="EC" id="3.5.4.26"/>
    </reaction>
</comment>
<dbReference type="RefSeq" id="WP_345100629.1">
    <property type="nucleotide sequence ID" value="NZ_BAABGS010000075.1"/>
</dbReference>
<keyword evidence="6 12" id="KW-0686">Riboflavin biosynthesis</keyword>
<evidence type="ECO:0000256" key="4">
    <source>
        <dbReference type="ARBA" id="ARBA00005259"/>
    </source>
</evidence>
<keyword evidence="11" id="KW-0511">Multifunctional enzyme</keyword>
<protein>
    <recommendedName>
        <fullName evidence="12">Riboflavin biosynthesis protein RibD</fullName>
    </recommendedName>
    <domain>
        <recommendedName>
            <fullName evidence="12">Diaminohydroxyphosphoribosylaminopyrimidine deaminase</fullName>
            <shortName evidence="12">DRAP deaminase</shortName>
            <ecNumber evidence="12">3.5.4.26</ecNumber>
        </recommendedName>
        <alternativeName>
            <fullName evidence="12">Riboflavin-specific deaminase</fullName>
        </alternativeName>
    </domain>
    <domain>
        <recommendedName>
            <fullName evidence="12">5-amino-6-(5-phosphoribosylamino)uracil reductase</fullName>
            <ecNumber evidence="12">1.1.1.193</ecNumber>
        </recommendedName>
        <alternativeName>
            <fullName evidence="12">HTP reductase</fullName>
        </alternativeName>
    </domain>
</protein>
<evidence type="ECO:0000256" key="1">
    <source>
        <dbReference type="ARBA" id="ARBA00002151"/>
    </source>
</evidence>
<dbReference type="NCBIfam" id="TIGR00326">
    <property type="entry name" value="eubact_ribD"/>
    <property type="match status" value="1"/>
</dbReference>
<keyword evidence="10 12" id="KW-0560">Oxidoreductase</keyword>
<dbReference type="InterPro" id="IPR024072">
    <property type="entry name" value="DHFR-like_dom_sf"/>
</dbReference>
<comment type="function">
    <text evidence="1 12">Converts 2,5-diamino-6-(ribosylamino)-4(3h)-pyrimidinone 5'-phosphate into 5-amino-6-(ribosylamino)-2,4(1h,3h)-pyrimidinedione 5'-phosphate.</text>
</comment>
<feature type="domain" description="CMP/dCMP-type deaminase" evidence="13">
    <location>
        <begin position="11"/>
        <end position="137"/>
    </location>
</feature>
<dbReference type="Gene3D" id="3.40.140.10">
    <property type="entry name" value="Cytidine Deaminase, domain 2"/>
    <property type="match status" value="1"/>
</dbReference>
<proteinExistence type="inferred from homology"/>
<dbReference type="InterPro" id="IPR016192">
    <property type="entry name" value="APOBEC/CMP_deaminase_Zn-bd"/>
</dbReference>